<protein>
    <submittedName>
        <fullName evidence="3">Uncharacterized protein</fullName>
    </submittedName>
</protein>
<dbReference type="InParanoid" id="A0A067MP81"/>
<dbReference type="Proteomes" id="UP000027195">
    <property type="component" value="Unassembled WGS sequence"/>
</dbReference>
<gene>
    <name evidence="3" type="ORF">BOTBODRAFT_365726</name>
</gene>
<reference evidence="4" key="1">
    <citation type="journal article" date="2014" name="Proc. Natl. Acad. Sci. U.S.A.">
        <title>Extensive sampling of basidiomycete genomes demonstrates inadequacy of the white-rot/brown-rot paradigm for wood decay fungi.</title>
        <authorList>
            <person name="Riley R."/>
            <person name="Salamov A.A."/>
            <person name="Brown D.W."/>
            <person name="Nagy L.G."/>
            <person name="Floudas D."/>
            <person name="Held B.W."/>
            <person name="Levasseur A."/>
            <person name="Lombard V."/>
            <person name="Morin E."/>
            <person name="Otillar R."/>
            <person name="Lindquist E.A."/>
            <person name="Sun H."/>
            <person name="LaButti K.M."/>
            <person name="Schmutz J."/>
            <person name="Jabbour D."/>
            <person name="Luo H."/>
            <person name="Baker S.E."/>
            <person name="Pisabarro A.G."/>
            <person name="Walton J.D."/>
            <person name="Blanchette R.A."/>
            <person name="Henrissat B."/>
            <person name="Martin F."/>
            <person name="Cullen D."/>
            <person name="Hibbett D.S."/>
            <person name="Grigoriev I.V."/>
        </authorList>
    </citation>
    <scope>NUCLEOTIDE SEQUENCE [LARGE SCALE GENOMIC DNA]</scope>
    <source>
        <strain evidence="4">FD-172 SS1</strain>
    </source>
</reference>
<sequence length="115" mass="12206">MTLLLVSIAAVWIPTTTQQSLFSLSWQHPAQPLLARQGRDSAVISTICLPPQHSQKGFHSDAAGGSKCQGSDRGPAGPRSVRENLAVLPGQRDASSAPPPRPPIDYYGHEPVCGL</sequence>
<evidence type="ECO:0000313" key="4">
    <source>
        <dbReference type="Proteomes" id="UP000027195"/>
    </source>
</evidence>
<dbReference type="AlphaFoldDB" id="A0A067MP81"/>
<organism evidence="3 4">
    <name type="scientific">Botryobasidium botryosum (strain FD-172 SS1)</name>
    <dbReference type="NCBI Taxonomy" id="930990"/>
    <lineage>
        <taxon>Eukaryota</taxon>
        <taxon>Fungi</taxon>
        <taxon>Dikarya</taxon>
        <taxon>Basidiomycota</taxon>
        <taxon>Agaricomycotina</taxon>
        <taxon>Agaricomycetes</taxon>
        <taxon>Cantharellales</taxon>
        <taxon>Botryobasidiaceae</taxon>
        <taxon>Botryobasidium</taxon>
    </lineage>
</organism>
<dbReference type="EMBL" id="KL198042">
    <property type="protein sequence ID" value="KDQ13697.1"/>
    <property type="molecule type" value="Genomic_DNA"/>
</dbReference>
<proteinExistence type="predicted"/>
<accession>A0A067MP81</accession>
<evidence type="ECO:0000256" key="2">
    <source>
        <dbReference type="SAM" id="SignalP"/>
    </source>
</evidence>
<evidence type="ECO:0000256" key="1">
    <source>
        <dbReference type="SAM" id="MobiDB-lite"/>
    </source>
</evidence>
<dbReference type="HOGENOM" id="CLU_2108645_0_0_1"/>
<evidence type="ECO:0000313" key="3">
    <source>
        <dbReference type="EMBL" id="KDQ13697.1"/>
    </source>
</evidence>
<feature type="signal peptide" evidence="2">
    <location>
        <begin position="1"/>
        <end position="18"/>
    </location>
</feature>
<feature type="chain" id="PRO_5001644868" evidence="2">
    <location>
        <begin position="19"/>
        <end position="115"/>
    </location>
</feature>
<feature type="region of interest" description="Disordered" evidence="1">
    <location>
        <begin position="54"/>
        <end position="115"/>
    </location>
</feature>
<keyword evidence="4" id="KW-1185">Reference proteome</keyword>
<name>A0A067MP81_BOTB1</name>
<keyword evidence="2" id="KW-0732">Signal</keyword>